<protein>
    <recommendedName>
        <fullName evidence="5">Gfo/Idh/MocA family oxidoreductase</fullName>
    </recommendedName>
</protein>
<dbReference type="EMBL" id="CP046522">
    <property type="protein sequence ID" value="QGU95068.1"/>
    <property type="molecule type" value="Genomic_DNA"/>
</dbReference>
<dbReference type="InterPro" id="IPR051450">
    <property type="entry name" value="Gfo/Idh/MocA_Oxidoreductases"/>
</dbReference>
<gene>
    <name evidence="3" type="ORF">GOM49_08165</name>
</gene>
<dbReference type="PANTHER" id="PTHR43377">
    <property type="entry name" value="BILIVERDIN REDUCTASE A"/>
    <property type="match status" value="1"/>
</dbReference>
<dbReference type="InterPro" id="IPR000683">
    <property type="entry name" value="Gfo/Idh/MocA-like_OxRdtase_N"/>
</dbReference>
<dbReference type="AlphaFoldDB" id="A0A6I6F3W0"/>
<evidence type="ECO:0000259" key="2">
    <source>
        <dbReference type="Pfam" id="PF22725"/>
    </source>
</evidence>
<organism evidence="3 4">
    <name type="scientific">Clostridium bovifaecis</name>
    <dbReference type="NCBI Taxonomy" id="2184719"/>
    <lineage>
        <taxon>Bacteria</taxon>
        <taxon>Bacillati</taxon>
        <taxon>Bacillota</taxon>
        <taxon>Clostridia</taxon>
        <taxon>Eubacteriales</taxon>
        <taxon>Clostridiaceae</taxon>
        <taxon>Clostridium</taxon>
    </lineage>
</organism>
<evidence type="ECO:0008006" key="5">
    <source>
        <dbReference type="Google" id="ProtNLM"/>
    </source>
</evidence>
<keyword evidence="4" id="KW-1185">Reference proteome</keyword>
<evidence type="ECO:0000313" key="3">
    <source>
        <dbReference type="EMBL" id="QGU95068.1"/>
    </source>
</evidence>
<proteinExistence type="predicted"/>
<feature type="domain" description="GFO/IDH/MocA-like oxidoreductase" evidence="2">
    <location>
        <begin position="171"/>
        <end position="238"/>
    </location>
</feature>
<name>A0A6I6F3W0_9CLOT</name>
<dbReference type="Pfam" id="PF22725">
    <property type="entry name" value="GFO_IDH_MocA_C3"/>
    <property type="match status" value="1"/>
</dbReference>
<dbReference type="SUPFAM" id="SSF51735">
    <property type="entry name" value="NAD(P)-binding Rossmann-fold domains"/>
    <property type="match status" value="1"/>
</dbReference>
<reference evidence="3 4" key="1">
    <citation type="submission" date="2019-12" db="EMBL/GenBank/DDBJ databases">
        <title>Genome sequenceing of Clostridium bovifaecis.</title>
        <authorList>
            <person name="Yao Y."/>
        </authorList>
    </citation>
    <scope>NUCLEOTIDE SEQUENCE [LARGE SCALE GENOMIC DNA]</scope>
    <source>
        <strain evidence="3 4">BXX</strain>
    </source>
</reference>
<dbReference type="InterPro" id="IPR055170">
    <property type="entry name" value="GFO_IDH_MocA-like_dom"/>
</dbReference>
<dbReference type="Gene3D" id="3.30.360.10">
    <property type="entry name" value="Dihydrodipicolinate Reductase, domain 2"/>
    <property type="match status" value="1"/>
</dbReference>
<dbReference type="Gene3D" id="3.40.50.720">
    <property type="entry name" value="NAD(P)-binding Rossmann-like Domain"/>
    <property type="match status" value="1"/>
</dbReference>
<evidence type="ECO:0000313" key="4">
    <source>
        <dbReference type="Proteomes" id="UP000422764"/>
    </source>
</evidence>
<sequence>MRKYFIRGGVSLNKVRLGIIGIGRIGINHARIATTLDNIDLVGYCDIIKEKANYAGSKYGVKVYYDYKEMVDCVDAVIVCVQTEIHYEIARFFIENRKHVLIEKPITINVIEAENLIELAQKKEIVLSCGHVERFNSAVIALNDIININNIISISVKRMSPMDYRVKDIDVVSDLMIHDIDIILSLMKPYKVINVMAMKSIVKSDSKERNHADYCVAQLEFENGAIADLTASRVTEKKIRKLYINELDRFIEVNYLDKGLTTYKNFTAMLGESSICNKDTKYQEESLIQKIFTNSRDSLYEEQKNFINAILGLDKLKVTGKDAVEALKIVKRIQEKIYA</sequence>
<dbReference type="GO" id="GO:0000166">
    <property type="term" value="F:nucleotide binding"/>
    <property type="evidence" value="ECO:0007669"/>
    <property type="project" value="InterPro"/>
</dbReference>
<dbReference type="Proteomes" id="UP000422764">
    <property type="component" value="Chromosome"/>
</dbReference>
<feature type="domain" description="Gfo/Idh/MocA-like oxidoreductase N-terminal" evidence="1">
    <location>
        <begin position="16"/>
        <end position="131"/>
    </location>
</feature>
<dbReference type="Pfam" id="PF01408">
    <property type="entry name" value="GFO_IDH_MocA"/>
    <property type="match status" value="1"/>
</dbReference>
<dbReference type="SUPFAM" id="SSF55347">
    <property type="entry name" value="Glyceraldehyde-3-phosphate dehydrogenase-like, C-terminal domain"/>
    <property type="match status" value="1"/>
</dbReference>
<dbReference type="InterPro" id="IPR036291">
    <property type="entry name" value="NAD(P)-bd_dom_sf"/>
</dbReference>
<accession>A0A6I6F3W0</accession>
<dbReference type="PANTHER" id="PTHR43377:SF1">
    <property type="entry name" value="BILIVERDIN REDUCTASE A"/>
    <property type="match status" value="1"/>
</dbReference>
<evidence type="ECO:0000259" key="1">
    <source>
        <dbReference type="Pfam" id="PF01408"/>
    </source>
</evidence>